<evidence type="ECO:0000256" key="3">
    <source>
        <dbReference type="ARBA" id="ARBA00022490"/>
    </source>
</evidence>
<dbReference type="InterPro" id="IPR008805">
    <property type="entry name" value="RIB43A"/>
</dbReference>
<evidence type="ECO:0000256" key="9">
    <source>
        <dbReference type="ARBA" id="ARBA00046435"/>
    </source>
</evidence>
<dbReference type="Pfam" id="PF05914">
    <property type="entry name" value="RIB43A"/>
    <property type="match status" value="1"/>
</dbReference>
<evidence type="ECO:0000256" key="2">
    <source>
        <dbReference type="ARBA" id="ARBA00006875"/>
    </source>
</evidence>
<evidence type="ECO:0000256" key="1">
    <source>
        <dbReference type="ARBA" id="ARBA00004611"/>
    </source>
</evidence>
<evidence type="ECO:0000256" key="4">
    <source>
        <dbReference type="ARBA" id="ARBA00022846"/>
    </source>
</evidence>
<evidence type="ECO:0000313" key="13">
    <source>
        <dbReference type="RefSeq" id="XP_047738235.1"/>
    </source>
</evidence>
<keyword evidence="3" id="KW-0963">Cytoplasm</keyword>
<comment type="subunit">
    <text evidence="9">Microtubule inner protein component of sperm flagellar doublet microtubules.</text>
</comment>
<organism evidence="12 13">
    <name type="scientific">Hyalella azteca</name>
    <name type="common">Amphipod</name>
    <dbReference type="NCBI Taxonomy" id="294128"/>
    <lineage>
        <taxon>Eukaryota</taxon>
        <taxon>Metazoa</taxon>
        <taxon>Ecdysozoa</taxon>
        <taxon>Arthropoda</taxon>
        <taxon>Crustacea</taxon>
        <taxon>Multicrustacea</taxon>
        <taxon>Malacostraca</taxon>
        <taxon>Eumalacostraca</taxon>
        <taxon>Peracarida</taxon>
        <taxon>Amphipoda</taxon>
        <taxon>Senticaudata</taxon>
        <taxon>Talitrida</taxon>
        <taxon>Talitroidea</taxon>
        <taxon>Hyalellidae</taxon>
        <taxon>Hyalella</taxon>
    </lineage>
</organism>
<dbReference type="Proteomes" id="UP000694843">
    <property type="component" value="Unplaced"/>
</dbReference>
<comment type="subcellular location">
    <subcellularLocation>
        <location evidence="1">Cytoplasm</location>
        <location evidence="1">Cytoskeleton</location>
        <location evidence="1">Flagellum axoneme</location>
    </subcellularLocation>
</comment>
<dbReference type="PANTHER" id="PTHR14517">
    <property type="entry name" value="RIB43A-RELATED"/>
    <property type="match status" value="1"/>
</dbReference>
<dbReference type="GeneID" id="108678872"/>
<dbReference type="OrthoDB" id="429119at2759"/>
<keyword evidence="5 10" id="KW-0175">Coiled coil</keyword>
<keyword evidence="8" id="KW-0966">Cell projection</keyword>
<evidence type="ECO:0000256" key="8">
    <source>
        <dbReference type="ARBA" id="ARBA00023273"/>
    </source>
</evidence>
<dbReference type="AlphaFoldDB" id="A0A979FPX3"/>
<keyword evidence="12" id="KW-1185">Reference proteome</keyword>
<accession>A0A979FPX3</accession>
<evidence type="ECO:0000256" key="10">
    <source>
        <dbReference type="SAM" id="Coils"/>
    </source>
</evidence>
<keyword evidence="7" id="KW-0206">Cytoskeleton</keyword>
<gene>
    <name evidence="13" type="primary">LOC108678872</name>
</gene>
<dbReference type="PANTHER" id="PTHR14517:SF6">
    <property type="entry name" value="RE41410P"/>
    <property type="match status" value="1"/>
</dbReference>
<protein>
    <submittedName>
        <fullName evidence="13">RIB43A-like with coiled-coils protein 2</fullName>
    </submittedName>
</protein>
<name>A0A979FPX3_HYAAZ</name>
<evidence type="ECO:0000256" key="7">
    <source>
        <dbReference type="ARBA" id="ARBA00023212"/>
    </source>
</evidence>
<comment type="similarity">
    <text evidence="2">Belongs to the RIB43A family.</text>
</comment>
<proteinExistence type="inferred from homology"/>
<evidence type="ECO:0000313" key="12">
    <source>
        <dbReference type="Proteomes" id="UP000694843"/>
    </source>
</evidence>
<evidence type="ECO:0000256" key="6">
    <source>
        <dbReference type="ARBA" id="ARBA00023069"/>
    </source>
</evidence>
<dbReference type="KEGG" id="hazt:108678872"/>
<feature type="coiled-coil region" evidence="10">
    <location>
        <begin position="156"/>
        <end position="222"/>
    </location>
</feature>
<reference evidence="13" key="1">
    <citation type="submission" date="2025-08" db="UniProtKB">
        <authorList>
            <consortium name="RefSeq"/>
        </authorList>
    </citation>
    <scope>IDENTIFICATION</scope>
    <source>
        <tissue evidence="13">Whole organism</tissue>
    </source>
</reference>
<evidence type="ECO:0000256" key="5">
    <source>
        <dbReference type="ARBA" id="ARBA00023054"/>
    </source>
</evidence>
<dbReference type="RefSeq" id="XP_047738235.1">
    <property type="nucleotide sequence ID" value="XM_047882279.1"/>
</dbReference>
<keyword evidence="6" id="KW-0969">Cilium</keyword>
<evidence type="ECO:0000256" key="11">
    <source>
        <dbReference type="SAM" id="MobiDB-lite"/>
    </source>
</evidence>
<sequence>MAWLLISAPPQSDGEDEQAKARREQQETETREWLSLQISQKQTEKQRELQRQQEEAAVEAALQRRAGQLQQMQQLCRQAQQLACDEANAALASDTAARLAEERRLGQEAERRHVEGAVRGSLLTEDPAAATSRLGPHRVLVNKWKGFSPEQRQQQLDKLESQIRENKARQELLQKEQKEWEAHAAHVDEKTEKQFRIFLEEKRRQQAELLAANKRLAEQQRLRRLQEHQLYGTNQPTEDYFDGFGVYAR</sequence>
<keyword evidence="4" id="KW-0282">Flagellum</keyword>
<feature type="region of interest" description="Disordered" evidence="11">
    <location>
        <begin position="1"/>
        <end position="49"/>
    </location>
</feature>
<dbReference type="OMA" id="NLCRAIN"/>
<feature type="compositionally biased region" description="Basic and acidic residues" evidence="11">
    <location>
        <begin position="17"/>
        <end position="32"/>
    </location>
</feature>